<keyword evidence="2" id="KW-1185">Reference proteome</keyword>
<evidence type="ECO:0000313" key="1">
    <source>
        <dbReference type="EMBL" id="MCQ8240535.1"/>
    </source>
</evidence>
<dbReference type="RefSeq" id="WP_422919284.1">
    <property type="nucleotide sequence ID" value="NZ_JAMZEJ010000004.1"/>
</dbReference>
<sequence>MLNDDDLRRLMDATGWTAGEVRRAERAGFRIELSVGELSARAVGRPVDVRPVYGCPSEAH</sequence>
<proteinExistence type="predicted"/>
<evidence type="ECO:0008006" key="3">
    <source>
        <dbReference type="Google" id="ProtNLM"/>
    </source>
</evidence>
<evidence type="ECO:0000313" key="2">
    <source>
        <dbReference type="Proteomes" id="UP001524547"/>
    </source>
</evidence>
<dbReference type="Proteomes" id="UP001524547">
    <property type="component" value="Unassembled WGS sequence"/>
</dbReference>
<comment type="caution">
    <text evidence="1">The sequence shown here is derived from an EMBL/GenBank/DDBJ whole genome shotgun (WGS) entry which is preliminary data.</text>
</comment>
<dbReference type="EMBL" id="JAMZEJ010000004">
    <property type="protein sequence ID" value="MCQ8240535.1"/>
    <property type="molecule type" value="Genomic_DNA"/>
</dbReference>
<protein>
    <recommendedName>
        <fullName evidence="3">XRE family transcriptional regulator</fullName>
    </recommendedName>
</protein>
<accession>A0ABT1VW22</accession>
<organism evidence="1 2">
    <name type="scientific">Rhizosaccharibacter radicis</name>
    <dbReference type="NCBI Taxonomy" id="2782605"/>
    <lineage>
        <taxon>Bacteria</taxon>
        <taxon>Pseudomonadati</taxon>
        <taxon>Pseudomonadota</taxon>
        <taxon>Alphaproteobacteria</taxon>
        <taxon>Acetobacterales</taxon>
        <taxon>Acetobacteraceae</taxon>
        <taxon>Rhizosaccharibacter</taxon>
    </lineage>
</organism>
<reference evidence="1 2" key="1">
    <citation type="submission" date="2022-06" db="EMBL/GenBank/DDBJ databases">
        <title>Rhizosaccharibacter gen. nov. sp. nov. KSS12, endophytic bacteria isolated from sugarcane.</title>
        <authorList>
            <person name="Pitiwittayakul N."/>
        </authorList>
    </citation>
    <scope>NUCLEOTIDE SEQUENCE [LARGE SCALE GENOMIC DNA]</scope>
    <source>
        <strain evidence="1 2">KSS12</strain>
    </source>
</reference>
<gene>
    <name evidence="1" type="ORF">NFI88_06710</name>
</gene>
<name>A0ABT1VW22_9PROT</name>